<organism evidence="1 2">
    <name type="scientific">Artemisia annua</name>
    <name type="common">Sweet wormwood</name>
    <dbReference type="NCBI Taxonomy" id="35608"/>
    <lineage>
        <taxon>Eukaryota</taxon>
        <taxon>Viridiplantae</taxon>
        <taxon>Streptophyta</taxon>
        <taxon>Embryophyta</taxon>
        <taxon>Tracheophyta</taxon>
        <taxon>Spermatophyta</taxon>
        <taxon>Magnoliopsida</taxon>
        <taxon>eudicotyledons</taxon>
        <taxon>Gunneridae</taxon>
        <taxon>Pentapetalae</taxon>
        <taxon>asterids</taxon>
        <taxon>campanulids</taxon>
        <taxon>Asterales</taxon>
        <taxon>Asteraceae</taxon>
        <taxon>Asteroideae</taxon>
        <taxon>Anthemideae</taxon>
        <taxon>Artemisiinae</taxon>
        <taxon>Artemisia</taxon>
    </lineage>
</organism>
<dbReference type="AlphaFoldDB" id="A0A2U1MNF8"/>
<sequence length="146" mass="17143">MKEDKNGSKTVFAADELTAEDDHGVVPLAYDIDKDNYSTFMDEFIRLVDRNMGKGYMRINVMASTRTWKVISILVRKQTMYNVAIRDDEKLYEVGYKSYEERFGDEGVLYGKELSHGIFRDKIMDIVFFKVRMAKDEYVFLEGDDW</sequence>
<proteinExistence type="predicted"/>
<accession>A0A2U1MNF8</accession>
<reference evidence="1 2" key="1">
    <citation type="journal article" date="2018" name="Mol. Plant">
        <title>The genome of Artemisia annua provides insight into the evolution of Asteraceae family and artemisinin biosynthesis.</title>
        <authorList>
            <person name="Shen Q."/>
            <person name="Zhang L."/>
            <person name="Liao Z."/>
            <person name="Wang S."/>
            <person name="Yan T."/>
            <person name="Shi P."/>
            <person name="Liu M."/>
            <person name="Fu X."/>
            <person name="Pan Q."/>
            <person name="Wang Y."/>
            <person name="Lv Z."/>
            <person name="Lu X."/>
            <person name="Zhang F."/>
            <person name="Jiang W."/>
            <person name="Ma Y."/>
            <person name="Chen M."/>
            <person name="Hao X."/>
            <person name="Li L."/>
            <person name="Tang Y."/>
            <person name="Lv G."/>
            <person name="Zhou Y."/>
            <person name="Sun X."/>
            <person name="Brodelius P.E."/>
            <person name="Rose J.K.C."/>
            <person name="Tang K."/>
        </authorList>
    </citation>
    <scope>NUCLEOTIDE SEQUENCE [LARGE SCALE GENOMIC DNA]</scope>
    <source>
        <strain evidence="2">cv. Huhao1</strain>
        <tissue evidence="1">Leaf</tissue>
    </source>
</reference>
<evidence type="ECO:0000313" key="2">
    <source>
        <dbReference type="Proteomes" id="UP000245207"/>
    </source>
</evidence>
<name>A0A2U1MNF8_ARTAN</name>
<dbReference type="Proteomes" id="UP000245207">
    <property type="component" value="Unassembled WGS sequence"/>
</dbReference>
<protein>
    <submittedName>
        <fullName evidence="1">Uncharacterized protein</fullName>
    </submittedName>
</protein>
<evidence type="ECO:0000313" key="1">
    <source>
        <dbReference type="EMBL" id="PWA62767.1"/>
    </source>
</evidence>
<dbReference type="EMBL" id="PKPP01004790">
    <property type="protein sequence ID" value="PWA62767.1"/>
    <property type="molecule type" value="Genomic_DNA"/>
</dbReference>
<comment type="caution">
    <text evidence="1">The sequence shown here is derived from an EMBL/GenBank/DDBJ whole genome shotgun (WGS) entry which is preliminary data.</text>
</comment>
<gene>
    <name evidence="1" type="ORF">CTI12_AA360680</name>
</gene>
<keyword evidence="2" id="KW-1185">Reference proteome</keyword>